<keyword evidence="3" id="KW-1185">Reference proteome</keyword>
<comment type="caution">
    <text evidence="2">The sequence shown here is derived from an EMBL/GenBank/DDBJ whole genome shotgun (WGS) entry which is preliminary data.</text>
</comment>
<protein>
    <submittedName>
        <fullName evidence="2">Uncharacterized protein</fullName>
    </submittedName>
</protein>
<evidence type="ECO:0000313" key="2">
    <source>
        <dbReference type="EMBL" id="MCW1933975.1"/>
    </source>
</evidence>
<dbReference type="EMBL" id="JAPDFL010000001">
    <property type="protein sequence ID" value="MCW1933975.1"/>
    <property type="molecule type" value="Genomic_DNA"/>
</dbReference>
<evidence type="ECO:0000256" key="1">
    <source>
        <dbReference type="SAM" id="MobiDB-lite"/>
    </source>
</evidence>
<name>A0ABT3H2R4_9RHOB</name>
<proteinExistence type="predicted"/>
<dbReference type="RefSeq" id="WP_264506827.1">
    <property type="nucleotide sequence ID" value="NZ_JAPDFL010000001.1"/>
</dbReference>
<sequence>MSDEAKSKKATLTDADIKTSRGIGRRAFLLGTLGGTTALAGCVTTGITDSDVGAYSDPAGGGRGTGYRASGITDSDRGYGADPAGNGRGRRSCTDSDVGPRFTDPVGRGRRC</sequence>
<dbReference type="Proteomes" id="UP001208938">
    <property type="component" value="Unassembled WGS sequence"/>
</dbReference>
<feature type="region of interest" description="Disordered" evidence="1">
    <location>
        <begin position="52"/>
        <end position="112"/>
    </location>
</feature>
<evidence type="ECO:0000313" key="3">
    <source>
        <dbReference type="Proteomes" id="UP001208938"/>
    </source>
</evidence>
<accession>A0ABT3H2R4</accession>
<gene>
    <name evidence="2" type="ORF">OKW52_17370</name>
</gene>
<organism evidence="2 3">
    <name type="scientific">Pararhodobacter zhoushanensis</name>
    <dbReference type="NCBI Taxonomy" id="2479545"/>
    <lineage>
        <taxon>Bacteria</taxon>
        <taxon>Pseudomonadati</taxon>
        <taxon>Pseudomonadota</taxon>
        <taxon>Alphaproteobacteria</taxon>
        <taxon>Rhodobacterales</taxon>
        <taxon>Paracoccaceae</taxon>
        <taxon>Pararhodobacter</taxon>
    </lineage>
</organism>
<reference evidence="2 3" key="1">
    <citation type="submission" date="2022-10" db="EMBL/GenBank/DDBJ databases">
        <title>Pararhodobacter sp. nov., isolated from marine algae.</title>
        <authorList>
            <person name="Choi B.J."/>
            <person name="Kim J.M."/>
            <person name="Lee J.K."/>
            <person name="Choi D.G."/>
            <person name="Jeon C.O."/>
        </authorList>
    </citation>
    <scope>NUCLEOTIDE SEQUENCE [LARGE SCALE GENOMIC DNA]</scope>
    <source>
        <strain evidence="2 3">ZQ420</strain>
    </source>
</reference>